<accession>A0ABR8SI55</accession>
<proteinExistence type="predicted"/>
<dbReference type="EMBL" id="JACSQM010000001">
    <property type="protein sequence ID" value="MBD7963158.1"/>
    <property type="molecule type" value="Genomic_DNA"/>
</dbReference>
<evidence type="ECO:0000313" key="2">
    <source>
        <dbReference type="EMBL" id="MBD7963158.1"/>
    </source>
</evidence>
<keyword evidence="1" id="KW-0472">Membrane</keyword>
<dbReference type="Proteomes" id="UP000603641">
    <property type="component" value="Unassembled WGS sequence"/>
</dbReference>
<sequence length="216" mass="24406">MKETLNRIWIRFKKLSILLILIPFLAAGAAYLFQKEGPSSYTANADIQLAKLGKDVSELKYIDFTDAENAKVYLTKDVFLEDLEKKFPDINIQSVKSKLSFVIKPAKIMNINYTADSPEEAEETLKFIVNNYINESVKTTDELAEKLEESKSEDSQKEKTPSEYDIIIDGLEPVTEVVGVQLDQPQESTKNTAVFGFLIGLILSSMILLLPEVFRK</sequence>
<comment type="caution">
    <text evidence="2">The sequence shown here is derived from an EMBL/GenBank/DDBJ whole genome shotgun (WGS) entry which is preliminary data.</text>
</comment>
<gene>
    <name evidence="2" type="ORF">H9648_03750</name>
</gene>
<feature type="transmembrane region" description="Helical" evidence="1">
    <location>
        <begin position="193"/>
        <end position="214"/>
    </location>
</feature>
<evidence type="ECO:0000256" key="1">
    <source>
        <dbReference type="SAM" id="Phobius"/>
    </source>
</evidence>
<keyword evidence="3" id="KW-1185">Reference proteome</keyword>
<evidence type="ECO:0008006" key="4">
    <source>
        <dbReference type="Google" id="ProtNLM"/>
    </source>
</evidence>
<name>A0ABR8SI55_9BACL</name>
<organism evidence="2 3">
    <name type="scientific">Fictibacillus norfolkensis</name>
    <dbReference type="NCBI Taxonomy" id="2762233"/>
    <lineage>
        <taxon>Bacteria</taxon>
        <taxon>Bacillati</taxon>
        <taxon>Bacillota</taxon>
        <taxon>Bacilli</taxon>
        <taxon>Bacillales</taxon>
        <taxon>Fictibacillaceae</taxon>
        <taxon>Fictibacillus</taxon>
    </lineage>
</organism>
<reference evidence="2 3" key="1">
    <citation type="submission" date="2020-08" db="EMBL/GenBank/DDBJ databases">
        <title>A Genomic Blueprint of the Chicken Gut Microbiome.</title>
        <authorList>
            <person name="Gilroy R."/>
            <person name="Ravi A."/>
            <person name="Getino M."/>
            <person name="Pursley I."/>
            <person name="Horton D.L."/>
            <person name="Alikhan N.-F."/>
            <person name="Baker D."/>
            <person name="Gharbi K."/>
            <person name="Hall N."/>
            <person name="Watson M."/>
            <person name="Adriaenssens E.M."/>
            <person name="Foster-Nyarko E."/>
            <person name="Jarju S."/>
            <person name="Secka A."/>
            <person name="Antonio M."/>
            <person name="Oren A."/>
            <person name="Chaudhuri R."/>
            <person name="La Ragione R.M."/>
            <person name="Hildebrand F."/>
            <person name="Pallen M.J."/>
        </authorList>
    </citation>
    <scope>NUCLEOTIDE SEQUENCE [LARGE SCALE GENOMIC DNA]</scope>
    <source>
        <strain evidence="2 3">Sa2CUA10</strain>
    </source>
</reference>
<dbReference type="RefSeq" id="WP_191752545.1">
    <property type="nucleotide sequence ID" value="NZ_JACSQM010000001.1"/>
</dbReference>
<keyword evidence="1" id="KW-0812">Transmembrane</keyword>
<keyword evidence="1" id="KW-1133">Transmembrane helix</keyword>
<evidence type="ECO:0000313" key="3">
    <source>
        <dbReference type="Proteomes" id="UP000603641"/>
    </source>
</evidence>
<protein>
    <recommendedName>
        <fullName evidence="4">Polysaccharide chain length determinant N-terminal domain-containing protein</fullName>
    </recommendedName>
</protein>